<keyword evidence="3" id="KW-1185">Reference proteome</keyword>
<comment type="caution">
    <text evidence="2">The sequence shown here is derived from an EMBL/GenBank/DDBJ whole genome shotgun (WGS) entry which is preliminary data.</text>
</comment>
<evidence type="ECO:0000256" key="1">
    <source>
        <dbReference type="SAM" id="MobiDB-lite"/>
    </source>
</evidence>
<name>A0A4Z2EVU9_9TELE</name>
<sequence>MMMTCEPSGLDDDETRSFPPRTRSARLPDRVPGAARFLLASSPPRRLQLAASLASLLHTLPDAIPTRAKTIRWGDDDTRTLRSNL</sequence>
<feature type="region of interest" description="Disordered" evidence="1">
    <location>
        <begin position="1"/>
        <end position="27"/>
    </location>
</feature>
<dbReference type="AlphaFoldDB" id="A0A4Z2EVU9"/>
<dbReference type="Proteomes" id="UP000314294">
    <property type="component" value="Unassembled WGS sequence"/>
</dbReference>
<organism evidence="2 3">
    <name type="scientific">Liparis tanakae</name>
    <name type="common">Tanaka's snailfish</name>
    <dbReference type="NCBI Taxonomy" id="230148"/>
    <lineage>
        <taxon>Eukaryota</taxon>
        <taxon>Metazoa</taxon>
        <taxon>Chordata</taxon>
        <taxon>Craniata</taxon>
        <taxon>Vertebrata</taxon>
        <taxon>Euteleostomi</taxon>
        <taxon>Actinopterygii</taxon>
        <taxon>Neopterygii</taxon>
        <taxon>Teleostei</taxon>
        <taxon>Neoteleostei</taxon>
        <taxon>Acanthomorphata</taxon>
        <taxon>Eupercaria</taxon>
        <taxon>Perciformes</taxon>
        <taxon>Cottioidei</taxon>
        <taxon>Cottales</taxon>
        <taxon>Liparidae</taxon>
        <taxon>Liparis</taxon>
    </lineage>
</organism>
<dbReference type="EMBL" id="SRLO01002389">
    <property type="protein sequence ID" value="TNN33017.1"/>
    <property type="molecule type" value="Genomic_DNA"/>
</dbReference>
<gene>
    <name evidence="2" type="ORF">EYF80_056818</name>
</gene>
<proteinExistence type="predicted"/>
<protein>
    <submittedName>
        <fullName evidence="2">Uncharacterized protein</fullName>
    </submittedName>
</protein>
<evidence type="ECO:0000313" key="3">
    <source>
        <dbReference type="Proteomes" id="UP000314294"/>
    </source>
</evidence>
<evidence type="ECO:0000313" key="2">
    <source>
        <dbReference type="EMBL" id="TNN33017.1"/>
    </source>
</evidence>
<reference evidence="2 3" key="1">
    <citation type="submission" date="2019-03" db="EMBL/GenBank/DDBJ databases">
        <title>First draft genome of Liparis tanakae, snailfish: a comprehensive survey of snailfish specific genes.</title>
        <authorList>
            <person name="Kim W."/>
            <person name="Song I."/>
            <person name="Jeong J.-H."/>
            <person name="Kim D."/>
            <person name="Kim S."/>
            <person name="Ryu S."/>
            <person name="Song J.Y."/>
            <person name="Lee S.K."/>
        </authorList>
    </citation>
    <scope>NUCLEOTIDE SEQUENCE [LARGE SCALE GENOMIC DNA]</scope>
    <source>
        <tissue evidence="2">Muscle</tissue>
    </source>
</reference>
<accession>A0A4Z2EVU9</accession>